<sequence>MVSEEKVIASLQDLYFSADWREWFTIKNIPVLPVPPNKRTDYQERDVKRLLKYADQVLRCEQQLAPIGVRAMRILKQACVRYLNTGFEDESLSLEEAKEEWREVFAYFAGGLKSSPYLLVPVDYFVREAQNNLLNLYRGSFWARYGEMFAGVCVALGCEEEIGKMWCPPASLKEDWYDLARAIETEEEWYQEGILAHDECTRYKNIIKACKQIGVDLDETLDMIYEGGFEDRFLEADLIDLIKMVKREDFYALARRVYFDIWSIPLVVSPEEEIYISILRVLLETCRDTWFDCTSNLDDYHIWPATWYLLDYHGYQDEDCANNLPDDDQLRKEIYTKIIRETTKRLLSFARGSYFVAMHSFSRFHPISGGRRVDLAHTPVDVEIAKAQSLGRDWQRAEFLTKDYGMVLDTHFETMDGVSSINEQLRQRIEAKFQDQTELDDTVGYDWRSTLTDESRSKIVAVTDAAFVDGKEDTLL</sequence>
<dbReference type="AlphaFoldDB" id="A0AAF0DHC4"/>
<gene>
    <name evidence="1" type="ORF">PRK78_004149</name>
</gene>
<organism evidence="1 2">
    <name type="scientific">Emydomyces testavorans</name>
    <dbReference type="NCBI Taxonomy" id="2070801"/>
    <lineage>
        <taxon>Eukaryota</taxon>
        <taxon>Fungi</taxon>
        <taxon>Dikarya</taxon>
        <taxon>Ascomycota</taxon>
        <taxon>Pezizomycotina</taxon>
        <taxon>Eurotiomycetes</taxon>
        <taxon>Eurotiomycetidae</taxon>
        <taxon>Onygenales</taxon>
        <taxon>Nannizziopsiaceae</taxon>
        <taxon>Emydomyces</taxon>
    </lineage>
</organism>
<name>A0AAF0DHC4_9EURO</name>
<dbReference type="Proteomes" id="UP001219355">
    <property type="component" value="Chromosome 2"/>
</dbReference>
<evidence type="ECO:0000313" key="1">
    <source>
        <dbReference type="EMBL" id="WEW58681.1"/>
    </source>
</evidence>
<dbReference type="EMBL" id="CP120628">
    <property type="protein sequence ID" value="WEW58681.1"/>
    <property type="molecule type" value="Genomic_DNA"/>
</dbReference>
<reference evidence="1" key="1">
    <citation type="submission" date="2023-03" db="EMBL/GenBank/DDBJ databases">
        <title>Emydomyces testavorans Genome Sequence.</title>
        <authorList>
            <person name="Hoyer L."/>
        </authorList>
    </citation>
    <scope>NUCLEOTIDE SEQUENCE</scope>
    <source>
        <strain evidence="1">16-2883</strain>
    </source>
</reference>
<accession>A0AAF0DHC4</accession>
<evidence type="ECO:0000313" key="2">
    <source>
        <dbReference type="Proteomes" id="UP001219355"/>
    </source>
</evidence>
<protein>
    <submittedName>
        <fullName evidence="1">Uncharacterized protein</fullName>
    </submittedName>
</protein>
<proteinExistence type="predicted"/>
<keyword evidence="2" id="KW-1185">Reference proteome</keyword>